<keyword evidence="3" id="KW-0732">Signal</keyword>
<protein>
    <submittedName>
        <fullName evidence="4">Uncharacterized protein</fullName>
    </submittedName>
</protein>
<keyword evidence="5" id="KW-1185">Reference proteome</keyword>
<keyword evidence="2" id="KW-1133">Transmembrane helix</keyword>
<dbReference type="Proteomes" id="UP001392437">
    <property type="component" value="Unassembled WGS sequence"/>
</dbReference>
<accession>A0AAW0RBY9</accession>
<feature type="chain" id="PRO_5043474770" evidence="3">
    <location>
        <begin position="29"/>
        <end position="189"/>
    </location>
</feature>
<gene>
    <name evidence="4" type="ORF">PG999_000449</name>
</gene>
<proteinExistence type="predicted"/>
<feature type="signal peptide" evidence="3">
    <location>
        <begin position="1"/>
        <end position="28"/>
    </location>
</feature>
<feature type="transmembrane region" description="Helical" evidence="2">
    <location>
        <begin position="61"/>
        <end position="82"/>
    </location>
</feature>
<evidence type="ECO:0000256" key="3">
    <source>
        <dbReference type="SAM" id="SignalP"/>
    </source>
</evidence>
<evidence type="ECO:0000313" key="4">
    <source>
        <dbReference type="EMBL" id="KAK8132276.1"/>
    </source>
</evidence>
<reference evidence="4 5" key="1">
    <citation type="submission" date="2023-01" db="EMBL/GenBank/DDBJ databases">
        <title>Analysis of 21 Apiospora genomes using comparative genomics revels a genus with tremendous synthesis potential of carbohydrate active enzymes and secondary metabolites.</title>
        <authorList>
            <person name="Sorensen T."/>
        </authorList>
    </citation>
    <scope>NUCLEOTIDE SEQUENCE [LARGE SCALE GENOMIC DNA]</scope>
    <source>
        <strain evidence="4 5">CBS 117206</strain>
    </source>
</reference>
<comment type="caution">
    <text evidence="4">The sequence shown here is derived from an EMBL/GenBank/DDBJ whole genome shotgun (WGS) entry which is preliminary data.</text>
</comment>
<keyword evidence="2" id="KW-0812">Transmembrane</keyword>
<sequence length="189" mass="21384">MDKRTNIRLRFWHLFLAVASLTLILVHAVSVNPFGQAYDPDDTDTSDVFVSSLTEYMVDVNYVVFSLFWFSILFGVSFMPFMHFAHYTTRPAHVPRVTVAAICVIVDALIFFNSTSTIDIDHDDVENKKTYIADIVLTCVFVTNVHFTTTPPLLEDHSVETSDAKTASDSQPRIIHLNRPDGPISEDLR</sequence>
<evidence type="ECO:0000313" key="5">
    <source>
        <dbReference type="Proteomes" id="UP001392437"/>
    </source>
</evidence>
<feature type="region of interest" description="Disordered" evidence="1">
    <location>
        <begin position="158"/>
        <end position="189"/>
    </location>
</feature>
<organism evidence="4 5">
    <name type="scientific">Apiospora kogelbergensis</name>
    <dbReference type="NCBI Taxonomy" id="1337665"/>
    <lineage>
        <taxon>Eukaryota</taxon>
        <taxon>Fungi</taxon>
        <taxon>Dikarya</taxon>
        <taxon>Ascomycota</taxon>
        <taxon>Pezizomycotina</taxon>
        <taxon>Sordariomycetes</taxon>
        <taxon>Xylariomycetidae</taxon>
        <taxon>Amphisphaeriales</taxon>
        <taxon>Apiosporaceae</taxon>
        <taxon>Apiospora</taxon>
    </lineage>
</organism>
<dbReference type="AlphaFoldDB" id="A0AAW0RBY9"/>
<evidence type="ECO:0000256" key="2">
    <source>
        <dbReference type="SAM" id="Phobius"/>
    </source>
</evidence>
<keyword evidence="2" id="KW-0472">Membrane</keyword>
<evidence type="ECO:0000256" key="1">
    <source>
        <dbReference type="SAM" id="MobiDB-lite"/>
    </source>
</evidence>
<dbReference type="EMBL" id="JAQQWP010000001">
    <property type="protein sequence ID" value="KAK8132276.1"/>
    <property type="molecule type" value="Genomic_DNA"/>
</dbReference>
<name>A0AAW0RBY9_9PEZI</name>